<comment type="function">
    <text evidence="6">One of the proteins required for the normal export of preproteins out of the cell cytoplasm. It is a molecular chaperone that binds to a subset of precursor proteins, maintaining them in a translocation-competent state. It also specifically binds to its receptor SecA.</text>
</comment>
<keyword evidence="2 6" id="KW-0813">Transport</keyword>
<dbReference type="HAMAP" id="MF_00821">
    <property type="entry name" value="SecB"/>
    <property type="match status" value="1"/>
</dbReference>
<evidence type="ECO:0000256" key="2">
    <source>
        <dbReference type="ARBA" id="ARBA00022448"/>
    </source>
</evidence>
<proteinExistence type="inferred from homology"/>
<comment type="subunit">
    <text evidence="6">Homotetramer, a dimer of dimers. One homotetramer interacts with 1 SecA dimer.</text>
</comment>
<dbReference type="RefSeq" id="WP_212786256.1">
    <property type="nucleotide sequence ID" value="NZ_AP019536.1"/>
</dbReference>
<dbReference type="GO" id="GO:0006457">
    <property type="term" value="P:protein folding"/>
    <property type="evidence" value="ECO:0007669"/>
    <property type="project" value="UniProtKB-UniRule"/>
</dbReference>
<accession>A0AAN1SXI9</accession>
<dbReference type="NCBIfam" id="NF004394">
    <property type="entry name" value="PRK05751.1-5"/>
    <property type="match status" value="1"/>
</dbReference>
<dbReference type="InterPro" id="IPR003708">
    <property type="entry name" value="SecB"/>
</dbReference>
<dbReference type="KEGG" id="fku:FGKAn22_03300"/>
<dbReference type="GO" id="GO:0015031">
    <property type="term" value="P:protein transport"/>
    <property type="evidence" value="ECO:0007669"/>
    <property type="project" value="UniProtKB-UniRule"/>
</dbReference>
<dbReference type="NCBIfam" id="NF004392">
    <property type="entry name" value="PRK05751.1-3"/>
    <property type="match status" value="1"/>
</dbReference>
<dbReference type="InterPro" id="IPR035958">
    <property type="entry name" value="SecB-like_sf"/>
</dbReference>
<dbReference type="PRINTS" id="PR01594">
    <property type="entry name" value="SECBCHAPRONE"/>
</dbReference>
<dbReference type="Proteomes" id="UP001319121">
    <property type="component" value="Chromosome"/>
</dbReference>
<keyword evidence="5 6" id="KW-0143">Chaperone</keyword>
<dbReference type="GO" id="GO:0051082">
    <property type="term" value="F:unfolded protein binding"/>
    <property type="evidence" value="ECO:0007669"/>
    <property type="project" value="InterPro"/>
</dbReference>
<dbReference type="SUPFAM" id="SSF54611">
    <property type="entry name" value="SecB-like"/>
    <property type="match status" value="1"/>
</dbReference>
<gene>
    <name evidence="6 7" type="primary">secB</name>
    <name evidence="7" type="ORF">FGKAn22_03300</name>
</gene>
<keyword evidence="3 6" id="KW-0653">Protein transport</keyword>
<name>A0AAN1SXI9_9PROT</name>
<comment type="subcellular location">
    <subcellularLocation>
        <location evidence="6">Cytoplasm</location>
    </subcellularLocation>
</comment>
<evidence type="ECO:0000256" key="6">
    <source>
        <dbReference type="HAMAP-Rule" id="MF_00821"/>
    </source>
</evidence>
<protein>
    <recommendedName>
        <fullName evidence="6">Protein-export protein SecB</fullName>
    </recommendedName>
</protein>
<organism evidence="7 8">
    <name type="scientific">Ferrigenium kumadai</name>
    <dbReference type="NCBI Taxonomy" id="1682490"/>
    <lineage>
        <taxon>Bacteria</taxon>
        <taxon>Pseudomonadati</taxon>
        <taxon>Pseudomonadota</taxon>
        <taxon>Betaproteobacteria</taxon>
        <taxon>Nitrosomonadales</taxon>
        <taxon>Gallionellaceae</taxon>
        <taxon>Ferrigenium</taxon>
    </lineage>
</organism>
<dbReference type="Gene3D" id="3.10.420.10">
    <property type="entry name" value="SecB-like"/>
    <property type="match status" value="1"/>
</dbReference>
<dbReference type="GO" id="GO:0051262">
    <property type="term" value="P:protein tetramerization"/>
    <property type="evidence" value="ECO:0007669"/>
    <property type="project" value="InterPro"/>
</dbReference>
<keyword evidence="6" id="KW-0963">Cytoplasm</keyword>
<dbReference type="PANTHER" id="PTHR36918">
    <property type="match status" value="1"/>
</dbReference>
<keyword evidence="8" id="KW-1185">Reference proteome</keyword>
<dbReference type="NCBIfam" id="TIGR00809">
    <property type="entry name" value="secB"/>
    <property type="match status" value="1"/>
</dbReference>
<evidence type="ECO:0000313" key="8">
    <source>
        <dbReference type="Proteomes" id="UP001319121"/>
    </source>
</evidence>
<sequence length="154" mass="17133">MTEAAQANNQPVFNMEKIYVKDISLEIPHAPQIFLERENPQIDVQLHSQAASVEEGVFEVAVMSTVTAKIGDKVMFLIEAKQAGIFQVRNVPNEELEPILAVVCPNILFPYLREVVSDMAVRAGFAPVLLNPINFEVLYQQQKQQAQAATATTH</sequence>
<evidence type="ECO:0000256" key="3">
    <source>
        <dbReference type="ARBA" id="ARBA00022927"/>
    </source>
</evidence>
<dbReference type="Pfam" id="PF02556">
    <property type="entry name" value="SecB"/>
    <property type="match status" value="1"/>
</dbReference>
<evidence type="ECO:0000256" key="1">
    <source>
        <dbReference type="ARBA" id="ARBA00009990"/>
    </source>
</evidence>
<dbReference type="AlphaFoldDB" id="A0AAN1SXI9"/>
<keyword evidence="4 6" id="KW-0811">Translocation</keyword>
<dbReference type="GO" id="GO:0005737">
    <property type="term" value="C:cytoplasm"/>
    <property type="evidence" value="ECO:0007669"/>
    <property type="project" value="UniProtKB-SubCell"/>
</dbReference>
<evidence type="ECO:0000256" key="5">
    <source>
        <dbReference type="ARBA" id="ARBA00023186"/>
    </source>
</evidence>
<evidence type="ECO:0000256" key="4">
    <source>
        <dbReference type="ARBA" id="ARBA00023010"/>
    </source>
</evidence>
<comment type="similarity">
    <text evidence="1 6">Belongs to the SecB family.</text>
</comment>
<evidence type="ECO:0000313" key="7">
    <source>
        <dbReference type="EMBL" id="BBI98637.1"/>
    </source>
</evidence>
<dbReference type="EMBL" id="AP019536">
    <property type="protein sequence ID" value="BBI98637.1"/>
    <property type="molecule type" value="Genomic_DNA"/>
</dbReference>
<dbReference type="PANTHER" id="PTHR36918:SF1">
    <property type="entry name" value="PROTEIN-EXPORT PROTEIN SECB"/>
    <property type="match status" value="1"/>
</dbReference>
<reference evidence="7 8" key="1">
    <citation type="submission" date="2019-03" db="EMBL/GenBank/DDBJ databases">
        <title>Complete genome sequence of Ferrigenium kumadai strain An22, a microaerophilic iron-oxidizing bacterium isolated from a paddy field soil.</title>
        <authorList>
            <person name="Watanabe T."/>
            <person name="Asakawa S."/>
        </authorList>
    </citation>
    <scope>NUCLEOTIDE SEQUENCE [LARGE SCALE GENOMIC DNA]</scope>
    <source>
        <strain evidence="7 8">An22</strain>
    </source>
</reference>